<protein>
    <submittedName>
        <fullName evidence="2">Uncharacterized protein</fullName>
    </submittedName>
</protein>
<sequence>MAPKRPAGNPAKRGKSVAGSTSRSGHGFDDFRFKGEENWARYQQLEG</sequence>
<name>A0A392SWE8_9FABA</name>
<accession>A0A392SWE8</accession>
<keyword evidence="3" id="KW-1185">Reference proteome</keyword>
<dbReference type="EMBL" id="LXQA010444250">
    <property type="protein sequence ID" value="MCI52230.1"/>
    <property type="molecule type" value="Genomic_DNA"/>
</dbReference>
<proteinExistence type="predicted"/>
<evidence type="ECO:0000313" key="2">
    <source>
        <dbReference type="EMBL" id="MCI52230.1"/>
    </source>
</evidence>
<organism evidence="2 3">
    <name type="scientific">Trifolium medium</name>
    <dbReference type="NCBI Taxonomy" id="97028"/>
    <lineage>
        <taxon>Eukaryota</taxon>
        <taxon>Viridiplantae</taxon>
        <taxon>Streptophyta</taxon>
        <taxon>Embryophyta</taxon>
        <taxon>Tracheophyta</taxon>
        <taxon>Spermatophyta</taxon>
        <taxon>Magnoliopsida</taxon>
        <taxon>eudicotyledons</taxon>
        <taxon>Gunneridae</taxon>
        <taxon>Pentapetalae</taxon>
        <taxon>rosids</taxon>
        <taxon>fabids</taxon>
        <taxon>Fabales</taxon>
        <taxon>Fabaceae</taxon>
        <taxon>Papilionoideae</taxon>
        <taxon>50 kb inversion clade</taxon>
        <taxon>NPAAA clade</taxon>
        <taxon>Hologalegina</taxon>
        <taxon>IRL clade</taxon>
        <taxon>Trifolieae</taxon>
        <taxon>Trifolium</taxon>
    </lineage>
</organism>
<feature type="non-terminal residue" evidence="2">
    <location>
        <position position="47"/>
    </location>
</feature>
<dbReference type="AlphaFoldDB" id="A0A392SWE8"/>
<dbReference type="Proteomes" id="UP000265520">
    <property type="component" value="Unassembled WGS sequence"/>
</dbReference>
<evidence type="ECO:0000256" key="1">
    <source>
        <dbReference type="SAM" id="MobiDB-lite"/>
    </source>
</evidence>
<comment type="caution">
    <text evidence="2">The sequence shown here is derived from an EMBL/GenBank/DDBJ whole genome shotgun (WGS) entry which is preliminary data.</text>
</comment>
<feature type="region of interest" description="Disordered" evidence="1">
    <location>
        <begin position="1"/>
        <end position="30"/>
    </location>
</feature>
<reference evidence="2 3" key="1">
    <citation type="journal article" date="2018" name="Front. Plant Sci.">
        <title>Red Clover (Trifolium pratense) and Zigzag Clover (T. medium) - A Picture of Genomic Similarities and Differences.</title>
        <authorList>
            <person name="Dluhosova J."/>
            <person name="Istvanek J."/>
            <person name="Nedelnik J."/>
            <person name="Repkova J."/>
        </authorList>
    </citation>
    <scope>NUCLEOTIDE SEQUENCE [LARGE SCALE GENOMIC DNA]</scope>
    <source>
        <strain evidence="3">cv. 10/8</strain>
        <tissue evidence="2">Leaf</tissue>
    </source>
</reference>
<evidence type="ECO:0000313" key="3">
    <source>
        <dbReference type="Proteomes" id="UP000265520"/>
    </source>
</evidence>